<accession>M0CNU2</accession>
<sequence length="61" mass="6474">MTEPPSPAGGGASLGPNDPVEEAEGYSRTVYRECDLCESLTDLTESHGLFVCGSCEERLLP</sequence>
<protein>
    <submittedName>
        <fullName evidence="2">Uncharacterized protein</fullName>
    </submittedName>
</protein>
<evidence type="ECO:0000313" key="2">
    <source>
        <dbReference type="EMBL" id="ELZ24916.1"/>
    </source>
</evidence>
<keyword evidence="3" id="KW-1185">Reference proteome</keyword>
<feature type="region of interest" description="Disordered" evidence="1">
    <location>
        <begin position="1"/>
        <end position="24"/>
    </location>
</feature>
<name>M0CNU2_9EURY</name>
<dbReference type="RefSeq" id="WP_006884031.1">
    <property type="nucleotide sequence ID" value="NZ_AOIU01000028.1"/>
</dbReference>
<dbReference type="AlphaFoldDB" id="M0CNU2"/>
<proteinExistence type="predicted"/>
<gene>
    <name evidence="2" type="ORF">C475_11785</name>
</gene>
<dbReference type="STRING" id="797114.C475_11785"/>
<dbReference type="OrthoDB" id="236196at2157"/>
<dbReference type="Proteomes" id="UP000011626">
    <property type="component" value="Unassembled WGS sequence"/>
</dbReference>
<comment type="caution">
    <text evidence="2">The sequence shown here is derived from an EMBL/GenBank/DDBJ whole genome shotgun (WGS) entry which is preliminary data.</text>
</comment>
<evidence type="ECO:0000256" key="1">
    <source>
        <dbReference type="SAM" id="MobiDB-lite"/>
    </source>
</evidence>
<dbReference type="EMBL" id="AOIU01000028">
    <property type="protein sequence ID" value="ELZ24916.1"/>
    <property type="molecule type" value="Genomic_DNA"/>
</dbReference>
<evidence type="ECO:0000313" key="3">
    <source>
        <dbReference type="Proteomes" id="UP000011626"/>
    </source>
</evidence>
<reference evidence="2 3" key="1">
    <citation type="journal article" date="2014" name="PLoS Genet.">
        <title>Phylogenetically driven sequencing of extremely halophilic archaea reveals strategies for static and dynamic osmo-response.</title>
        <authorList>
            <person name="Becker E.A."/>
            <person name="Seitzer P.M."/>
            <person name="Tritt A."/>
            <person name="Larsen D."/>
            <person name="Krusor M."/>
            <person name="Yao A.I."/>
            <person name="Wu D."/>
            <person name="Madern D."/>
            <person name="Eisen J.A."/>
            <person name="Darling A.E."/>
            <person name="Facciotti M.T."/>
        </authorList>
    </citation>
    <scope>NUCLEOTIDE SEQUENCE [LARGE SCALE GENOMIC DNA]</scope>
    <source>
        <strain evidence="2 3">2-9-1</strain>
    </source>
</reference>
<organism evidence="2 3">
    <name type="scientific">Halosimplex carlsbadense 2-9-1</name>
    <dbReference type="NCBI Taxonomy" id="797114"/>
    <lineage>
        <taxon>Archaea</taxon>
        <taxon>Methanobacteriati</taxon>
        <taxon>Methanobacteriota</taxon>
        <taxon>Stenosarchaea group</taxon>
        <taxon>Halobacteria</taxon>
        <taxon>Halobacteriales</taxon>
        <taxon>Haloarculaceae</taxon>
        <taxon>Halosimplex</taxon>
    </lineage>
</organism>